<dbReference type="AlphaFoldDB" id="A0A6A6FQB6"/>
<dbReference type="Proteomes" id="UP000799539">
    <property type="component" value="Unassembled WGS sequence"/>
</dbReference>
<accession>A0A6A6FQB6</accession>
<organism evidence="1 2">
    <name type="scientific">Cercospora zeae-maydis SCOH1-5</name>
    <dbReference type="NCBI Taxonomy" id="717836"/>
    <lineage>
        <taxon>Eukaryota</taxon>
        <taxon>Fungi</taxon>
        <taxon>Dikarya</taxon>
        <taxon>Ascomycota</taxon>
        <taxon>Pezizomycotina</taxon>
        <taxon>Dothideomycetes</taxon>
        <taxon>Dothideomycetidae</taxon>
        <taxon>Mycosphaerellales</taxon>
        <taxon>Mycosphaerellaceae</taxon>
        <taxon>Cercospora</taxon>
    </lineage>
</organism>
<evidence type="ECO:0000313" key="1">
    <source>
        <dbReference type="EMBL" id="KAF2215665.1"/>
    </source>
</evidence>
<name>A0A6A6FQB6_9PEZI</name>
<dbReference type="EMBL" id="ML992665">
    <property type="protein sequence ID" value="KAF2215665.1"/>
    <property type="molecule type" value="Genomic_DNA"/>
</dbReference>
<keyword evidence="2" id="KW-1185">Reference proteome</keyword>
<gene>
    <name evidence="1" type="ORF">CERZMDRAFT_94067</name>
</gene>
<protein>
    <submittedName>
        <fullName evidence="1">Uncharacterized protein</fullName>
    </submittedName>
</protein>
<proteinExistence type="predicted"/>
<reference evidence="1" key="1">
    <citation type="journal article" date="2020" name="Stud. Mycol.">
        <title>101 Dothideomycetes genomes: a test case for predicting lifestyles and emergence of pathogens.</title>
        <authorList>
            <person name="Haridas S."/>
            <person name="Albert R."/>
            <person name="Binder M."/>
            <person name="Bloem J."/>
            <person name="Labutti K."/>
            <person name="Salamov A."/>
            <person name="Andreopoulos B."/>
            <person name="Baker S."/>
            <person name="Barry K."/>
            <person name="Bills G."/>
            <person name="Bluhm B."/>
            <person name="Cannon C."/>
            <person name="Castanera R."/>
            <person name="Culley D."/>
            <person name="Daum C."/>
            <person name="Ezra D."/>
            <person name="Gonzalez J."/>
            <person name="Henrissat B."/>
            <person name="Kuo A."/>
            <person name="Liang C."/>
            <person name="Lipzen A."/>
            <person name="Lutzoni F."/>
            <person name="Magnuson J."/>
            <person name="Mondo S."/>
            <person name="Nolan M."/>
            <person name="Ohm R."/>
            <person name="Pangilinan J."/>
            <person name="Park H.-J."/>
            <person name="Ramirez L."/>
            <person name="Alfaro M."/>
            <person name="Sun H."/>
            <person name="Tritt A."/>
            <person name="Yoshinaga Y."/>
            <person name="Zwiers L.-H."/>
            <person name="Turgeon B."/>
            <person name="Goodwin S."/>
            <person name="Spatafora J."/>
            <person name="Crous P."/>
            <person name="Grigoriev I."/>
        </authorList>
    </citation>
    <scope>NUCLEOTIDE SEQUENCE</scope>
    <source>
        <strain evidence="1">SCOH1-5</strain>
    </source>
</reference>
<evidence type="ECO:0000313" key="2">
    <source>
        <dbReference type="Proteomes" id="UP000799539"/>
    </source>
</evidence>
<dbReference type="OrthoDB" id="3650464at2759"/>
<sequence>MDPQLTVLVVIVAAAAALLLGWAATRFFIARAPARDPEDASSGFSQAQYMREVRLRYTGMLAQQYGYSPRDRDQM</sequence>